<accession>A0A1B0BA94</accession>
<dbReference type="VEuPathDB" id="VectorBase:GPPI023769"/>
<dbReference type="InterPro" id="IPR029277">
    <property type="entry name" value="SVWC_dom"/>
</dbReference>
<sequence>MKLILFFAVLLALFLTTFSSTAVVYSNSCELIPHKGLCVIDDIHPKIILKPGENRKLPPCGKISCKKSGVALITGCSIETPPEDCYFDGYANLDAPFPYCCIKRVFC</sequence>
<dbReference type="GO" id="GO:0005576">
    <property type="term" value="C:extracellular region"/>
    <property type="evidence" value="ECO:0007669"/>
    <property type="project" value="UniProtKB-SubCell"/>
</dbReference>
<evidence type="ECO:0000256" key="3">
    <source>
        <dbReference type="SAM" id="SignalP"/>
    </source>
</evidence>
<keyword evidence="6" id="KW-1185">Reference proteome</keyword>
<keyword evidence="3" id="KW-0732">Signal</keyword>
<dbReference type="EnsemblMetazoa" id="GPPI023769-RA">
    <property type="protein sequence ID" value="GPPI023769-PA"/>
    <property type="gene ID" value="GPPI023769"/>
</dbReference>
<feature type="signal peptide" evidence="3">
    <location>
        <begin position="1"/>
        <end position="19"/>
    </location>
</feature>
<evidence type="ECO:0000313" key="5">
    <source>
        <dbReference type="EnsemblMetazoa" id="GPPI023769-PA"/>
    </source>
</evidence>
<feature type="domain" description="Single" evidence="4">
    <location>
        <begin position="38"/>
        <end position="107"/>
    </location>
</feature>
<reference evidence="5" key="2">
    <citation type="submission" date="2020-05" db="UniProtKB">
        <authorList>
            <consortium name="EnsemblMetazoa"/>
        </authorList>
    </citation>
    <scope>IDENTIFICATION</scope>
    <source>
        <strain evidence="5">IAEA</strain>
    </source>
</reference>
<evidence type="ECO:0000256" key="1">
    <source>
        <dbReference type="ARBA" id="ARBA00004613"/>
    </source>
</evidence>
<dbReference type="EMBL" id="JXJN01010865">
    <property type="status" value="NOT_ANNOTATED_CDS"/>
    <property type="molecule type" value="Genomic_DNA"/>
</dbReference>
<organism evidence="5 6">
    <name type="scientific">Glossina palpalis gambiensis</name>
    <dbReference type="NCBI Taxonomy" id="67801"/>
    <lineage>
        <taxon>Eukaryota</taxon>
        <taxon>Metazoa</taxon>
        <taxon>Ecdysozoa</taxon>
        <taxon>Arthropoda</taxon>
        <taxon>Hexapoda</taxon>
        <taxon>Insecta</taxon>
        <taxon>Pterygota</taxon>
        <taxon>Neoptera</taxon>
        <taxon>Endopterygota</taxon>
        <taxon>Diptera</taxon>
        <taxon>Brachycera</taxon>
        <taxon>Muscomorpha</taxon>
        <taxon>Hippoboscoidea</taxon>
        <taxon>Glossinidae</taxon>
        <taxon>Glossina</taxon>
    </lineage>
</organism>
<name>A0A1B0BA94_9MUSC</name>
<evidence type="ECO:0000259" key="4">
    <source>
        <dbReference type="SMART" id="SM01318"/>
    </source>
</evidence>
<dbReference type="Pfam" id="PF15430">
    <property type="entry name" value="SVWC"/>
    <property type="match status" value="1"/>
</dbReference>
<comment type="subcellular location">
    <subcellularLocation>
        <location evidence="1">Secreted</location>
    </subcellularLocation>
</comment>
<dbReference type="SMART" id="SM01318">
    <property type="entry name" value="SVWC"/>
    <property type="match status" value="1"/>
</dbReference>
<feature type="chain" id="PRO_5008404637" description="Single domain-containing protein" evidence="3">
    <location>
        <begin position="20"/>
        <end position="107"/>
    </location>
</feature>
<evidence type="ECO:0000313" key="6">
    <source>
        <dbReference type="Proteomes" id="UP000092460"/>
    </source>
</evidence>
<protein>
    <recommendedName>
        <fullName evidence="4">Single domain-containing protein</fullName>
    </recommendedName>
</protein>
<evidence type="ECO:0000256" key="2">
    <source>
        <dbReference type="ARBA" id="ARBA00022525"/>
    </source>
</evidence>
<proteinExistence type="predicted"/>
<keyword evidence="2" id="KW-0964">Secreted</keyword>
<reference evidence="6" key="1">
    <citation type="submission" date="2015-01" db="EMBL/GenBank/DDBJ databases">
        <authorList>
            <person name="Aksoy S."/>
            <person name="Warren W."/>
            <person name="Wilson R.K."/>
        </authorList>
    </citation>
    <scope>NUCLEOTIDE SEQUENCE [LARGE SCALE GENOMIC DNA]</scope>
    <source>
        <strain evidence="6">IAEA</strain>
    </source>
</reference>
<dbReference type="Proteomes" id="UP000092460">
    <property type="component" value="Unassembled WGS sequence"/>
</dbReference>
<dbReference type="AlphaFoldDB" id="A0A1B0BA94"/>